<dbReference type="SUPFAM" id="SSF52518">
    <property type="entry name" value="Thiamin diphosphate-binding fold (THDP-binding)"/>
    <property type="match status" value="2"/>
</dbReference>
<dbReference type="Proteomes" id="UP000005532">
    <property type="component" value="Unassembled WGS sequence"/>
</dbReference>
<evidence type="ECO:0000256" key="1">
    <source>
        <dbReference type="ARBA" id="ARBA00004974"/>
    </source>
</evidence>
<dbReference type="InterPro" id="IPR012001">
    <property type="entry name" value="Thiamin_PyroP_enz_TPP-bd_dom"/>
</dbReference>
<evidence type="ECO:0000256" key="8">
    <source>
        <dbReference type="ARBA" id="ARBA00022723"/>
    </source>
</evidence>
<comment type="catalytic activity">
    <reaction evidence="13 14">
        <text>2 pyruvate + H(+) = (2S)-2-acetolactate + CO2</text>
        <dbReference type="Rhea" id="RHEA:25249"/>
        <dbReference type="ChEBI" id="CHEBI:15361"/>
        <dbReference type="ChEBI" id="CHEBI:15378"/>
        <dbReference type="ChEBI" id="CHEBI:16526"/>
        <dbReference type="ChEBI" id="CHEBI:58476"/>
        <dbReference type="EC" id="2.2.1.6"/>
    </reaction>
</comment>
<dbReference type="SUPFAM" id="SSF52467">
    <property type="entry name" value="DHS-like NAD/FAD-binding domain"/>
    <property type="match status" value="1"/>
</dbReference>
<dbReference type="NCBIfam" id="TIGR00118">
    <property type="entry name" value="acolac_lg"/>
    <property type="match status" value="1"/>
</dbReference>
<keyword evidence="9" id="KW-0274">FAD</keyword>
<dbReference type="UniPathway" id="UPA00047">
    <property type="reaction ID" value="UER00055"/>
</dbReference>
<evidence type="ECO:0000256" key="5">
    <source>
        <dbReference type="ARBA" id="ARBA00022605"/>
    </source>
</evidence>
<feature type="domain" description="Thiamine pyrophosphate enzyme N-terminal TPP-binding" evidence="17">
    <location>
        <begin position="5"/>
        <end position="118"/>
    </location>
</feature>
<dbReference type="EMBL" id="ACQL01000106">
    <property type="protein sequence ID" value="EER46559.1"/>
    <property type="molecule type" value="Genomic_DNA"/>
</dbReference>
<evidence type="ECO:0000256" key="7">
    <source>
        <dbReference type="ARBA" id="ARBA00022679"/>
    </source>
</evidence>
<keyword evidence="7 14" id="KW-0808">Transferase</keyword>
<reference evidence="18 19" key="1">
    <citation type="journal article" date="2010" name="Vet. Microbiol.">
        <title>Production of haemolysins by strains of the Actinobacillus minor/porcitonsillarum complex.</title>
        <authorList>
            <person name="Arya G."/>
            <person name="Niven D.F."/>
        </authorList>
    </citation>
    <scope>NUCLEOTIDE SEQUENCE [LARGE SCALE GENOMIC DNA]</scope>
    <source>
        <strain evidence="18 19">NM305</strain>
    </source>
</reference>
<dbReference type="EC" id="2.2.1.6" evidence="4 14"/>
<feature type="domain" description="Thiamine pyrophosphate enzyme central" evidence="15">
    <location>
        <begin position="195"/>
        <end position="329"/>
    </location>
</feature>
<evidence type="ECO:0000256" key="9">
    <source>
        <dbReference type="ARBA" id="ARBA00022827"/>
    </source>
</evidence>
<comment type="similarity">
    <text evidence="3 14">Belongs to the TPP enzyme family.</text>
</comment>
<dbReference type="InterPro" id="IPR012846">
    <property type="entry name" value="Acetolactate_synth_lsu"/>
</dbReference>
<proteinExistence type="inferred from homology"/>
<evidence type="ECO:0000256" key="13">
    <source>
        <dbReference type="ARBA" id="ARBA00048670"/>
    </source>
</evidence>
<dbReference type="PROSITE" id="PS00187">
    <property type="entry name" value="TPP_ENZYMES"/>
    <property type="match status" value="1"/>
</dbReference>
<dbReference type="eggNOG" id="COG0028">
    <property type="taxonomic scope" value="Bacteria"/>
</dbReference>
<dbReference type="FunFam" id="3.40.50.970:FF:000007">
    <property type="entry name" value="Acetolactate synthase"/>
    <property type="match status" value="1"/>
</dbReference>
<dbReference type="GO" id="GO:0030976">
    <property type="term" value="F:thiamine pyrophosphate binding"/>
    <property type="evidence" value="ECO:0007669"/>
    <property type="project" value="UniProtKB-UniRule"/>
</dbReference>
<dbReference type="InterPro" id="IPR000399">
    <property type="entry name" value="TPP-bd_CS"/>
</dbReference>
<comment type="pathway">
    <text evidence="2 14">Amino-acid biosynthesis; L-valine biosynthesis; L-valine from pyruvate: step 1/4.</text>
</comment>
<dbReference type="CDD" id="cd02015">
    <property type="entry name" value="TPP_AHAS"/>
    <property type="match status" value="1"/>
</dbReference>
<sequence length="573" mass="62576">MKKLSGAEMVVQSLLDEGVEYVFGYPGGSVLDIYDAIHQSSLNHVLVRHEQGAVHMADGYARSTGKVGCVLVTSGPGATNAITGILTAYTDSVPLVIITGQVPSSLIGTDAFQECDMIGISRPVVKHSFMIKDPQEIPETIKKAFYIASTGRPGPVVIDIPKDMVNPANKFAYEYPKEIALRSYNPTVQGHKGQIKKALKALLVAKKPVLFIGGGVISAECSAELTEFAQKLNLPVTSSLMGLGAYPSSDKQFLGMLGMHGTYEANNAMHESDLILGIGVRFDDRTTANLAKYCPNAKVIHVDIDPASISKTVQAYIPIVGSAKNVLDEFLALLEDENLAKNQTDLTAWWQQIDEWKAKNCLSFEESKEVIKPQQVIRLIHKLTNGDAYVASDVGQHQMFAALHYGFDKPRRWINSGGAGTMGFGLPAAIGVKFAHPEATVVCVTGDGSIQMNIQELSTAKQYDTPVVIVSLNNRFLGMVKQWQDIIYQGRHSQVYMNSLPDFAKLAEAYGHVGITIDHPSELEEKLTQAFSIKDKLVFVDVKVDETEHVYPMQIRGGAMNEMILSKTERTDA</sequence>
<dbReference type="RefSeq" id="WP_005824817.1">
    <property type="nucleotide sequence ID" value="NZ_ACQL01000106.1"/>
</dbReference>
<dbReference type="GO" id="GO:0003984">
    <property type="term" value="F:acetolactate synthase activity"/>
    <property type="evidence" value="ECO:0007669"/>
    <property type="project" value="UniProtKB-EC"/>
</dbReference>
<dbReference type="InterPro" id="IPR039368">
    <property type="entry name" value="AHAS_TPP"/>
</dbReference>
<evidence type="ECO:0000256" key="3">
    <source>
        <dbReference type="ARBA" id="ARBA00007812"/>
    </source>
</evidence>
<keyword evidence="8 14" id="KW-0479">Metal-binding</keyword>
<dbReference type="Gene3D" id="3.40.50.970">
    <property type="match status" value="2"/>
</dbReference>
<dbReference type="InterPro" id="IPR011766">
    <property type="entry name" value="TPP_enzyme_TPP-bd"/>
</dbReference>
<dbReference type="InterPro" id="IPR012000">
    <property type="entry name" value="Thiamin_PyroP_enz_cen_dom"/>
</dbReference>
<comment type="caution">
    <text evidence="18">The sequence shown here is derived from an EMBL/GenBank/DDBJ whole genome shotgun (WGS) entry which is preliminary data.</text>
</comment>
<keyword evidence="5 14" id="KW-0028">Amino-acid biosynthesis</keyword>
<keyword evidence="6" id="KW-0285">Flavoprotein</keyword>
<feature type="domain" description="Thiamine pyrophosphate enzyme TPP-binding" evidence="16">
    <location>
        <begin position="393"/>
        <end position="542"/>
    </location>
</feature>
<dbReference type="InterPro" id="IPR029035">
    <property type="entry name" value="DHS-like_NAD/FAD-binding_dom"/>
</dbReference>
<evidence type="ECO:0000256" key="12">
    <source>
        <dbReference type="ARBA" id="ARBA00023304"/>
    </source>
</evidence>
<evidence type="ECO:0000256" key="4">
    <source>
        <dbReference type="ARBA" id="ARBA00013145"/>
    </source>
</evidence>
<dbReference type="InterPro" id="IPR029061">
    <property type="entry name" value="THDP-binding"/>
</dbReference>
<evidence type="ECO:0000256" key="10">
    <source>
        <dbReference type="ARBA" id="ARBA00022842"/>
    </source>
</evidence>
<dbReference type="FunFam" id="3.40.50.970:FF:000016">
    <property type="entry name" value="Acetolactate synthase"/>
    <property type="match status" value="1"/>
</dbReference>
<organism evidence="18 19">
    <name type="scientific">Actinobacillus minor NM305</name>
    <dbReference type="NCBI Taxonomy" id="637911"/>
    <lineage>
        <taxon>Bacteria</taxon>
        <taxon>Pseudomonadati</taxon>
        <taxon>Pseudomonadota</taxon>
        <taxon>Gammaproteobacteria</taxon>
        <taxon>Pasteurellales</taxon>
        <taxon>Pasteurellaceae</taxon>
        <taxon>Actinobacillus</taxon>
    </lineage>
</organism>
<evidence type="ECO:0000256" key="2">
    <source>
        <dbReference type="ARBA" id="ARBA00005025"/>
    </source>
</evidence>
<dbReference type="GO" id="GO:0000287">
    <property type="term" value="F:magnesium ion binding"/>
    <property type="evidence" value="ECO:0007669"/>
    <property type="project" value="UniProtKB-UniRule"/>
</dbReference>
<dbReference type="NCBIfam" id="NF005058">
    <property type="entry name" value="PRK06466.1"/>
    <property type="match status" value="1"/>
</dbReference>
<comment type="cofactor">
    <cofactor evidence="14">
        <name>thiamine diphosphate</name>
        <dbReference type="ChEBI" id="CHEBI:58937"/>
    </cofactor>
    <text evidence="14">Binds 1 thiamine pyrophosphate per subunit.</text>
</comment>
<dbReference type="UniPathway" id="UPA00049">
    <property type="reaction ID" value="UER00059"/>
</dbReference>
<comment type="pathway">
    <text evidence="1 14">Amino-acid biosynthesis; L-isoleucine biosynthesis; L-isoleucine from 2-oxobutanoate: step 1/4.</text>
</comment>
<dbReference type="GO" id="GO:0050660">
    <property type="term" value="F:flavin adenine dinucleotide binding"/>
    <property type="evidence" value="ECO:0007669"/>
    <property type="project" value="InterPro"/>
</dbReference>
<dbReference type="InterPro" id="IPR045229">
    <property type="entry name" value="TPP_enz"/>
</dbReference>
<evidence type="ECO:0000259" key="17">
    <source>
        <dbReference type="Pfam" id="PF02776"/>
    </source>
</evidence>
<keyword evidence="10 14" id="KW-0460">Magnesium</keyword>
<dbReference type="Gene3D" id="3.40.50.1220">
    <property type="entry name" value="TPP-binding domain"/>
    <property type="match status" value="1"/>
</dbReference>
<evidence type="ECO:0000256" key="14">
    <source>
        <dbReference type="RuleBase" id="RU003591"/>
    </source>
</evidence>
<dbReference type="CDD" id="cd07035">
    <property type="entry name" value="TPP_PYR_POX_like"/>
    <property type="match status" value="1"/>
</dbReference>
<name>C5S399_9PAST</name>
<comment type="cofactor">
    <cofactor evidence="14">
        <name>Mg(2+)</name>
        <dbReference type="ChEBI" id="CHEBI:18420"/>
    </cofactor>
    <text evidence="14">Binds 1 Mg(2+) ion per subunit.</text>
</comment>
<evidence type="ECO:0000256" key="6">
    <source>
        <dbReference type="ARBA" id="ARBA00022630"/>
    </source>
</evidence>
<dbReference type="OrthoDB" id="9785953at2"/>
<keyword evidence="11 14" id="KW-0786">Thiamine pyrophosphate</keyword>
<dbReference type="PANTHER" id="PTHR18968">
    <property type="entry name" value="THIAMINE PYROPHOSPHATE ENZYMES"/>
    <property type="match status" value="1"/>
</dbReference>
<evidence type="ECO:0000313" key="19">
    <source>
        <dbReference type="Proteomes" id="UP000005532"/>
    </source>
</evidence>
<dbReference type="PANTHER" id="PTHR18968:SF13">
    <property type="entry name" value="ACETOLACTATE SYNTHASE CATALYTIC SUBUNIT, MITOCHONDRIAL"/>
    <property type="match status" value="1"/>
</dbReference>
<dbReference type="Pfam" id="PF02775">
    <property type="entry name" value="TPP_enzyme_C"/>
    <property type="match status" value="1"/>
</dbReference>
<evidence type="ECO:0000259" key="15">
    <source>
        <dbReference type="Pfam" id="PF00205"/>
    </source>
</evidence>
<keyword evidence="12 14" id="KW-0100">Branched-chain amino acid biosynthesis</keyword>
<dbReference type="NCBIfam" id="NF005364">
    <property type="entry name" value="PRK06882.1"/>
    <property type="match status" value="1"/>
</dbReference>
<gene>
    <name evidence="18" type="ORF">AM305_11765</name>
</gene>
<dbReference type="Pfam" id="PF02776">
    <property type="entry name" value="TPP_enzyme_N"/>
    <property type="match status" value="1"/>
</dbReference>
<dbReference type="GO" id="GO:0009099">
    <property type="term" value="P:L-valine biosynthetic process"/>
    <property type="evidence" value="ECO:0007669"/>
    <property type="project" value="UniProtKB-UniPathway"/>
</dbReference>
<evidence type="ECO:0000313" key="18">
    <source>
        <dbReference type="EMBL" id="EER46559.1"/>
    </source>
</evidence>
<dbReference type="FunFam" id="3.40.50.1220:FF:000008">
    <property type="entry name" value="Acetolactate synthase"/>
    <property type="match status" value="1"/>
</dbReference>
<dbReference type="GO" id="GO:0005948">
    <property type="term" value="C:acetolactate synthase complex"/>
    <property type="evidence" value="ECO:0007669"/>
    <property type="project" value="UniProtKB-ARBA"/>
</dbReference>
<protein>
    <recommendedName>
        <fullName evidence="4 14">Acetolactate synthase</fullName>
        <ecNumber evidence="4 14">2.2.1.6</ecNumber>
    </recommendedName>
</protein>
<accession>C5S399</accession>
<dbReference type="Pfam" id="PF00205">
    <property type="entry name" value="TPP_enzyme_M"/>
    <property type="match status" value="1"/>
</dbReference>
<dbReference type="AlphaFoldDB" id="C5S399"/>
<evidence type="ECO:0000256" key="11">
    <source>
        <dbReference type="ARBA" id="ARBA00023052"/>
    </source>
</evidence>
<evidence type="ECO:0000259" key="16">
    <source>
        <dbReference type="Pfam" id="PF02775"/>
    </source>
</evidence>
<dbReference type="GO" id="GO:0009097">
    <property type="term" value="P:isoleucine biosynthetic process"/>
    <property type="evidence" value="ECO:0007669"/>
    <property type="project" value="UniProtKB-UniPathway"/>
</dbReference>